<reference evidence="4" key="2">
    <citation type="submission" date="2020-10" db="UniProtKB">
        <authorList>
            <consortium name="WormBaseParasite"/>
        </authorList>
    </citation>
    <scope>IDENTIFICATION</scope>
</reference>
<feature type="signal peptide" evidence="2">
    <location>
        <begin position="1"/>
        <end position="18"/>
    </location>
</feature>
<evidence type="ECO:0000256" key="1">
    <source>
        <dbReference type="SAM" id="MobiDB-lite"/>
    </source>
</evidence>
<protein>
    <submittedName>
        <fullName evidence="4">Secreted protein</fullName>
    </submittedName>
</protein>
<feature type="compositionally biased region" description="Polar residues" evidence="1">
    <location>
        <begin position="157"/>
        <end position="166"/>
    </location>
</feature>
<feature type="compositionally biased region" description="Basic and acidic residues" evidence="1">
    <location>
        <begin position="204"/>
        <end position="219"/>
    </location>
</feature>
<accession>A0A7E4ZXY0</accession>
<feature type="compositionally biased region" description="Low complexity" evidence="1">
    <location>
        <begin position="69"/>
        <end position="81"/>
    </location>
</feature>
<organism evidence="3 4">
    <name type="scientific">Panagrellus redivivus</name>
    <name type="common">Microworm</name>
    <dbReference type="NCBI Taxonomy" id="6233"/>
    <lineage>
        <taxon>Eukaryota</taxon>
        <taxon>Metazoa</taxon>
        <taxon>Ecdysozoa</taxon>
        <taxon>Nematoda</taxon>
        <taxon>Chromadorea</taxon>
        <taxon>Rhabditida</taxon>
        <taxon>Tylenchina</taxon>
        <taxon>Panagrolaimomorpha</taxon>
        <taxon>Panagrolaimoidea</taxon>
        <taxon>Panagrolaimidae</taxon>
        <taxon>Panagrellus</taxon>
    </lineage>
</organism>
<feature type="region of interest" description="Disordered" evidence="1">
    <location>
        <begin position="29"/>
        <end position="103"/>
    </location>
</feature>
<evidence type="ECO:0000313" key="3">
    <source>
        <dbReference type="Proteomes" id="UP000492821"/>
    </source>
</evidence>
<feature type="region of interest" description="Disordered" evidence="1">
    <location>
        <begin position="117"/>
        <end position="228"/>
    </location>
</feature>
<feature type="compositionally biased region" description="Basic and acidic residues" evidence="1">
    <location>
        <begin position="167"/>
        <end position="190"/>
    </location>
</feature>
<keyword evidence="3" id="KW-1185">Reference proteome</keyword>
<evidence type="ECO:0000256" key="2">
    <source>
        <dbReference type="SAM" id="SignalP"/>
    </source>
</evidence>
<evidence type="ECO:0000313" key="4">
    <source>
        <dbReference type="WBParaSite" id="Pan_g23979.t1"/>
    </source>
</evidence>
<dbReference type="WBParaSite" id="Pan_g23979.t1">
    <property type="protein sequence ID" value="Pan_g23979.t1"/>
    <property type="gene ID" value="Pan_g23979"/>
</dbReference>
<dbReference type="AlphaFoldDB" id="A0A7E4ZXY0"/>
<dbReference type="Proteomes" id="UP000492821">
    <property type="component" value="Unassembled WGS sequence"/>
</dbReference>
<feature type="compositionally biased region" description="Basic and acidic residues" evidence="1">
    <location>
        <begin position="122"/>
        <end position="131"/>
    </location>
</feature>
<name>A0A7E4ZXY0_PANRE</name>
<sequence>MFHFWVLFLGQTIMTVSLTVTVTLVHCTTKRSHRPAGSEPNSDGRCSDPGATPCQPSGVLGQAIPPPVTATASTPHASTPAAPAPAPVPPKPVQPPSTGNDSKPDVVQIVIVDHIQKSPKAGNKDMPDTDKCAASPKQNNSMKETRTSAKDTRSTKEQGTGVNRTDGSSRPRKFEPRNEAERKQLEDIKKGKFGNTIDDDTLNDADHEWGEGDVIYKADRTKKKKKRR</sequence>
<reference evidence="3" key="1">
    <citation type="journal article" date="2013" name="Genetics">
        <title>The draft genome and transcriptome of Panagrellus redivivus are shaped by the harsh demands of a free-living lifestyle.</title>
        <authorList>
            <person name="Srinivasan J."/>
            <person name="Dillman A.R."/>
            <person name="Macchietto M.G."/>
            <person name="Heikkinen L."/>
            <person name="Lakso M."/>
            <person name="Fracchia K.M."/>
            <person name="Antoshechkin I."/>
            <person name="Mortazavi A."/>
            <person name="Wong G."/>
            <person name="Sternberg P.W."/>
        </authorList>
    </citation>
    <scope>NUCLEOTIDE SEQUENCE [LARGE SCALE GENOMIC DNA]</scope>
    <source>
        <strain evidence="3">MT8872</strain>
    </source>
</reference>
<feature type="chain" id="PRO_5028799925" evidence="2">
    <location>
        <begin position="19"/>
        <end position="228"/>
    </location>
</feature>
<feature type="compositionally biased region" description="Basic and acidic residues" evidence="1">
    <location>
        <begin position="143"/>
        <end position="156"/>
    </location>
</feature>
<keyword evidence="2" id="KW-0732">Signal</keyword>
<proteinExistence type="predicted"/>
<feature type="compositionally biased region" description="Pro residues" evidence="1">
    <location>
        <begin position="82"/>
        <end position="95"/>
    </location>
</feature>